<feature type="transmembrane region" description="Helical" evidence="11">
    <location>
        <begin position="15"/>
        <end position="35"/>
    </location>
</feature>
<dbReference type="InterPro" id="IPR027417">
    <property type="entry name" value="P-loop_NTPase"/>
</dbReference>
<comment type="caution">
    <text evidence="14">The sequence shown here is derived from an EMBL/GenBank/DDBJ whole genome shotgun (WGS) entry which is preliminary data.</text>
</comment>
<dbReference type="CDD" id="cd18541">
    <property type="entry name" value="ABC_6TM_TmrB_like"/>
    <property type="match status" value="1"/>
</dbReference>
<evidence type="ECO:0000313" key="15">
    <source>
        <dbReference type="Proteomes" id="UP000634011"/>
    </source>
</evidence>
<evidence type="ECO:0000256" key="1">
    <source>
        <dbReference type="ARBA" id="ARBA00004651"/>
    </source>
</evidence>
<dbReference type="PROSITE" id="PS00211">
    <property type="entry name" value="ABC_TRANSPORTER_1"/>
    <property type="match status" value="1"/>
</dbReference>
<evidence type="ECO:0000256" key="6">
    <source>
        <dbReference type="ARBA" id="ARBA00022840"/>
    </source>
</evidence>
<evidence type="ECO:0000256" key="5">
    <source>
        <dbReference type="ARBA" id="ARBA00022741"/>
    </source>
</evidence>
<feature type="transmembrane region" description="Helical" evidence="11">
    <location>
        <begin position="280"/>
        <end position="301"/>
    </location>
</feature>
<dbReference type="InterPro" id="IPR003439">
    <property type="entry name" value="ABC_transporter-like_ATP-bd"/>
</dbReference>
<dbReference type="GO" id="GO:0006869">
    <property type="term" value="P:lipid transport"/>
    <property type="evidence" value="ECO:0007669"/>
    <property type="project" value="UniProtKB-KW"/>
</dbReference>
<dbReference type="GO" id="GO:0016887">
    <property type="term" value="F:ATP hydrolysis activity"/>
    <property type="evidence" value="ECO:0007669"/>
    <property type="project" value="InterPro"/>
</dbReference>
<dbReference type="EMBL" id="JACOFV010000002">
    <property type="protein sequence ID" value="MBC3861234.1"/>
    <property type="molecule type" value="Genomic_DNA"/>
</dbReference>
<keyword evidence="5" id="KW-0547">Nucleotide-binding</keyword>
<evidence type="ECO:0000256" key="7">
    <source>
        <dbReference type="ARBA" id="ARBA00022967"/>
    </source>
</evidence>
<dbReference type="FunFam" id="3.40.50.300:FF:000221">
    <property type="entry name" value="Multidrug ABC transporter ATP-binding protein"/>
    <property type="match status" value="1"/>
</dbReference>
<dbReference type="PANTHER" id="PTHR43394">
    <property type="entry name" value="ATP-DEPENDENT PERMEASE MDL1, MITOCHONDRIAL"/>
    <property type="match status" value="1"/>
</dbReference>
<dbReference type="SMART" id="SM00382">
    <property type="entry name" value="AAA"/>
    <property type="match status" value="1"/>
</dbReference>
<keyword evidence="3" id="KW-1003">Cell membrane</keyword>
<evidence type="ECO:0000256" key="9">
    <source>
        <dbReference type="ARBA" id="ARBA00023055"/>
    </source>
</evidence>
<dbReference type="Pfam" id="PF00005">
    <property type="entry name" value="ABC_tran"/>
    <property type="match status" value="1"/>
</dbReference>
<dbReference type="InterPro" id="IPR039421">
    <property type="entry name" value="Type_1_exporter"/>
</dbReference>
<dbReference type="AlphaFoldDB" id="A0A923HCK2"/>
<feature type="transmembrane region" description="Helical" evidence="11">
    <location>
        <begin position="247"/>
        <end position="268"/>
    </location>
</feature>
<evidence type="ECO:0000259" key="13">
    <source>
        <dbReference type="PROSITE" id="PS50929"/>
    </source>
</evidence>
<dbReference type="GO" id="GO:0005524">
    <property type="term" value="F:ATP binding"/>
    <property type="evidence" value="ECO:0007669"/>
    <property type="project" value="UniProtKB-KW"/>
</dbReference>
<keyword evidence="7" id="KW-1278">Translocase</keyword>
<keyword evidence="15" id="KW-1185">Reference proteome</keyword>
<dbReference type="InterPro" id="IPR003593">
    <property type="entry name" value="AAA+_ATPase"/>
</dbReference>
<evidence type="ECO:0000256" key="8">
    <source>
        <dbReference type="ARBA" id="ARBA00022989"/>
    </source>
</evidence>
<reference evidence="14" key="1">
    <citation type="submission" date="2020-08" db="EMBL/GenBank/DDBJ databases">
        <title>Novel species isolated from subtropical streams in China.</title>
        <authorList>
            <person name="Lu H."/>
        </authorList>
    </citation>
    <scope>NUCLEOTIDE SEQUENCE</scope>
    <source>
        <strain evidence="14">KACC 12607</strain>
    </source>
</reference>
<proteinExistence type="predicted"/>
<dbReference type="PANTHER" id="PTHR43394:SF1">
    <property type="entry name" value="ATP-BINDING CASSETTE SUB-FAMILY B MEMBER 10, MITOCHONDRIAL"/>
    <property type="match status" value="1"/>
</dbReference>
<evidence type="ECO:0000259" key="12">
    <source>
        <dbReference type="PROSITE" id="PS50893"/>
    </source>
</evidence>
<organism evidence="14 15">
    <name type="scientific">Undibacterium jejuense</name>
    <dbReference type="NCBI Taxonomy" id="1344949"/>
    <lineage>
        <taxon>Bacteria</taxon>
        <taxon>Pseudomonadati</taxon>
        <taxon>Pseudomonadota</taxon>
        <taxon>Betaproteobacteria</taxon>
        <taxon>Burkholderiales</taxon>
        <taxon>Oxalobacteraceae</taxon>
        <taxon>Undibacterium</taxon>
    </lineage>
</organism>
<dbReference type="PROSITE" id="PS50893">
    <property type="entry name" value="ABC_TRANSPORTER_2"/>
    <property type="match status" value="1"/>
</dbReference>
<evidence type="ECO:0000256" key="2">
    <source>
        <dbReference type="ARBA" id="ARBA00022448"/>
    </source>
</evidence>
<feature type="domain" description="ABC transmembrane type-1" evidence="13">
    <location>
        <begin position="20"/>
        <end position="303"/>
    </location>
</feature>
<dbReference type="Proteomes" id="UP000634011">
    <property type="component" value="Unassembled WGS sequence"/>
</dbReference>
<protein>
    <submittedName>
        <fullName evidence="14">ATP-binding cassette domain-containing protein</fullName>
    </submittedName>
</protein>
<dbReference type="InterPro" id="IPR017871">
    <property type="entry name" value="ABC_transporter-like_CS"/>
</dbReference>
<evidence type="ECO:0000256" key="4">
    <source>
        <dbReference type="ARBA" id="ARBA00022692"/>
    </source>
</evidence>
<evidence type="ECO:0000313" key="14">
    <source>
        <dbReference type="EMBL" id="MBC3861234.1"/>
    </source>
</evidence>
<evidence type="ECO:0000256" key="3">
    <source>
        <dbReference type="ARBA" id="ARBA00022475"/>
    </source>
</evidence>
<name>A0A923HCK2_9BURK</name>
<keyword evidence="2" id="KW-0813">Transport</keyword>
<dbReference type="InterPro" id="IPR011527">
    <property type="entry name" value="ABC1_TM_dom"/>
</dbReference>
<keyword evidence="4 11" id="KW-0812">Transmembrane</keyword>
<dbReference type="GO" id="GO:0005886">
    <property type="term" value="C:plasma membrane"/>
    <property type="evidence" value="ECO:0007669"/>
    <property type="project" value="UniProtKB-SubCell"/>
</dbReference>
<sequence>MTLFQLLREFIRRHWQHYCAAGAMLLAVAVMTVLIPRRVGAVIDGMVNHQLDQHGLLEQLAYLLLMGVAIYFLRVGWRMQLFTASYQLGAELRTRLYQRLSLQGQSFFQQQRTGDLMALGTNDADAIELASGEAALAGFDGSLTFALVIGMMLLGVDWRLALVALLPFPLMAWAFKRITHHVHEASRDSLDRFSKLNDQVQETLAGVRTLRALGLEQRSASQFAELAENAANASLSAQRWEAAYEPAVGITLTSAGALTLAMGGYLVWHGEMSIGMLTSFTMYLGQLIWPMFAAGWVLSLLERGKAAWNRLEPVLNMELSIEDHGTVTQAPNGVVSLQHIHFSYPSQSRAALDDVSVSIIPGKTLGIVGPTGAGKSSIIKLLLRQIETTQGQVVWGEHAIADYRLQTLRSAINWVAQEPFLFSASIAENIALARPGATRAEIMHAANLASVHDDIIRFPQGYDTPVGERGVTLSGGQRQRVAIARALLTDSPLLLLDDALSAVDTETESRILQHLTTLRKEQSNRSAVIVSHRLSAVANADHILVLRDGKITEQGTHAELLAAKHWYAAQWRYQQLEASLNAA</sequence>
<dbReference type="Gene3D" id="1.20.1560.10">
    <property type="entry name" value="ABC transporter type 1, transmembrane domain"/>
    <property type="match status" value="1"/>
</dbReference>
<dbReference type="PROSITE" id="PS50929">
    <property type="entry name" value="ABC_TM1F"/>
    <property type="match status" value="1"/>
</dbReference>
<dbReference type="SUPFAM" id="SSF90123">
    <property type="entry name" value="ABC transporter transmembrane region"/>
    <property type="match status" value="1"/>
</dbReference>
<dbReference type="GO" id="GO:0015421">
    <property type="term" value="F:ABC-type oligopeptide transporter activity"/>
    <property type="evidence" value="ECO:0007669"/>
    <property type="project" value="TreeGrafter"/>
</dbReference>
<feature type="domain" description="ABC transporter" evidence="12">
    <location>
        <begin position="335"/>
        <end position="573"/>
    </location>
</feature>
<keyword evidence="10 11" id="KW-0472">Membrane</keyword>
<feature type="transmembrane region" description="Helical" evidence="11">
    <location>
        <begin position="56"/>
        <end position="73"/>
    </location>
</feature>
<keyword evidence="9" id="KW-0445">Lipid transport</keyword>
<dbReference type="Gene3D" id="3.40.50.300">
    <property type="entry name" value="P-loop containing nucleotide triphosphate hydrolases"/>
    <property type="match status" value="1"/>
</dbReference>
<evidence type="ECO:0000256" key="11">
    <source>
        <dbReference type="SAM" id="Phobius"/>
    </source>
</evidence>
<accession>A0A923HCK2</accession>
<dbReference type="RefSeq" id="WP_186911163.1">
    <property type="nucleotide sequence ID" value="NZ_JACOFV010000002.1"/>
</dbReference>
<keyword evidence="8 11" id="KW-1133">Transmembrane helix</keyword>
<evidence type="ECO:0000256" key="10">
    <source>
        <dbReference type="ARBA" id="ARBA00023136"/>
    </source>
</evidence>
<comment type="subcellular location">
    <subcellularLocation>
        <location evidence="1">Cell membrane</location>
        <topology evidence="1">Multi-pass membrane protein</topology>
    </subcellularLocation>
</comment>
<keyword evidence="6 14" id="KW-0067">ATP-binding</keyword>
<dbReference type="SUPFAM" id="SSF52540">
    <property type="entry name" value="P-loop containing nucleoside triphosphate hydrolases"/>
    <property type="match status" value="1"/>
</dbReference>
<dbReference type="Pfam" id="PF00664">
    <property type="entry name" value="ABC_membrane"/>
    <property type="match status" value="1"/>
</dbReference>
<gene>
    <name evidence="14" type="ORF">H8K32_03905</name>
</gene>
<dbReference type="InterPro" id="IPR036640">
    <property type="entry name" value="ABC1_TM_sf"/>
</dbReference>